<keyword evidence="2" id="KW-0805">Transcription regulation</keyword>
<organism evidence="6 7">
    <name type="scientific">Hoeflea algicola</name>
    <dbReference type="NCBI Taxonomy" id="2983763"/>
    <lineage>
        <taxon>Bacteria</taxon>
        <taxon>Pseudomonadati</taxon>
        <taxon>Pseudomonadota</taxon>
        <taxon>Alphaproteobacteria</taxon>
        <taxon>Hyphomicrobiales</taxon>
        <taxon>Rhizobiaceae</taxon>
        <taxon>Hoeflea</taxon>
    </lineage>
</organism>
<evidence type="ECO:0000256" key="2">
    <source>
        <dbReference type="ARBA" id="ARBA00023015"/>
    </source>
</evidence>
<dbReference type="SUPFAM" id="SSF46785">
    <property type="entry name" value="Winged helix' DNA-binding domain"/>
    <property type="match status" value="1"/>
</dbReference>
<evidence type="ECO:0000256" key="3">
    <source>
        <dbReference type="ARBA" id="ARBA00023125"/>
    </source>
</evidence>
<dbReference type="InterPro" id="IPR000847">
    <property type="entry name" value="LysR_HTH_N"/>
</dbReference>
<name>A0ABT3Z8W9_9HYPH</name>
<dbReference type="Gene3D" id="1.10.10.10">
    <property type="entry name" value="Winged helix-like DNA-binding domain superfamily/Winged helix DNA-binding domain"/>
    <property type="match status" value="1"/>
</dbReference>
<evidence type="ECO:0000259" key="5">
    <source>
        <dbReference type="PROSITE" id="PS50931"/>
    </source>
</evidence>
<sequence length="293" mass="32276">MSPHPLLDLPPSLFRSFLAVANSLSFTAAAARLDLRQSTISQHIKKLEDATGQRLLLRDTHSVALTEEGDAMMEIARNILDANDRLVSYFIDKGTRERLRLGISEDFAMSRLANVLIAFKRHDPHVDIELTVGLSGYLYQRFDAGDLDVIFVKRKPGDRRGKIAWRERLVWIARPALLLPPNLPVPLVAFAPPSITRSLATETLQKAGRSWRITCSSGSISGLRAALVAGLGLAAHSGRLVPSGLVQLSNEANLPQLPEIEFVAIGPGRTQPLAMRMVDMLVENSESLRQARH</sequence>
<dbReference type="RefSeq" id="WP_267653744.1">
    <property type="nucleotide sequence ID" value="NZ_JAOVZR010000001.1"/>
</dbReference>
<reference evidence="6" key="1">
    <citation type="submission" date="2022-10" db="EMBL/GenBank/DDBJ databases">
        <title>Hoeflea sp. G2-23, isolated from marine algae.</title>
        <authorList>
            <person name="Kristyanto S."/>
            <person name="Kim J.M."/>
            <person name="Jeon C.O."/>
        </authorList>
    </citation>
    <scope>NUCLEOTIDE SEQUENCE</scope>
    <source>
        <strain evidence="6">G2-23</strain>
    </source>
</reference>
<dbReference type="Pfam" id="PF00126">
    <property type="entry name" value="HTH_1"/>
    <property type="match status" value="1"/>
</dbReference>
<dbReference type="Gene3D" id="3.40.190.10">
    <property type="entry name" value="Periplasmic binding protein-like II"/>
    <property type="match status" value="2"/>
</dbReference>
<dbReference type="Proteomes" id="UP001073227">
    <property type="component" value="Unassembled WGS sequence"/>
</dbReference>
<dbReference type="Pfam" id="PF03466">
    <property type="entry name" value="LysR_substrate"/>
    <property type="match status" value="1"/>
</dbReference>
<keyword evidence="4" id="KW-0804">Transcription</keyword>
<proteinExistence type="inferred from homology"/>
<dbReference type="InterPro" id="IPR005119">
    <property type="entry name" value="LysR_subst-bd"/>
</dbReference>
<dbReference type="SUPFAM" id="SSF53850">
    <property type="entry name" value="Periplasmic binding protein-like II"/>
    <property type="match status" value="1"/>
</dbReference>
<protein>
    <submittedName>
        <fullName evidence="6">LysR family transcriptional regulator</fullName>
    </submittedName>
</protein>
<dbReference type="InterPro" id="IPR036390">
    <property type="entry name" value="WH_DNA-bd_sf"/>
</dbReference>
<comment type="caution">
    <text evidence="6">The sequence shown here is derived from an EMBL/GenBank/DDBJ whole genome shotgun (WGS) entry which is preliminary data.</text>
</comment>
<dbReference type="InterPro" id="IPR050176">
    <property type="entry name" value="LTTR"/>
</dbReference>
<evidence type="ECO:0000313" key="7">
    <source>
        <dbReference type="Proteomes" id="UP001073227"/>
    </source>
</evidence>
<dbReference type="PANTHER" id="PTHR30579:SF7">
    <property type="entry name" value="HTH-TYPE TRANSCRIPTIONAL REGULATOR LRHA-RELATED"/>
    <property type="match status" value="1"/>
</dbReference>
<evidence type="ECO:0000256" key="1">
    <source>
        <dbReference type="ARBA" id="ARBA00009437"/>
    </source>
</evidence>
<accession>A0ABT3Z8W9</accession>
<dbReference type="PRINTS" id="PR00039">
    <property type="entry name" value="HTHLYSR"/>
</dbReference>
<evidence type="ECO:0000313" key="6">
    <source>
        <dbReference type="EMBL" id="MCY0148169.1"/>
    </source>
</evidence>
<dbReference type="PROSITE" id="PS50931">
    <property type="entry name" value="HTH_LYSR"/>
    <property type="match status" value="1"/>
</dbReference>
<dbReference type="EMBL" id="JAOVZR010000001">
    <property type="protein sequence ID" value="MCY0148169.1"/>
    <property type="molecule type" value="Genomic_DNA"/>
</dbReference>
<feature type="domain" description="HTH lysR-type" evidence="5">
    <location>
        <begin position="9"/>
        <end position="66"/>
    </location>
</feature>
<keyword evidence="3" id="KW-0238">DNA-binding</keyword>
<comment type="similarity">
    <text evidence="1">Belongs to the LysR transcriptional regulatory family.</text>
</comment>
<dbReference type="InterPro" id="IPR036388">
    <property type="entry name" value="WH-like_DNA-bd_sf"/>
</dbReference>
<evidence type="ECO:0000256" key="4">
    <source>
        <dbReference type="ARBA" id="ARBA00023163"/>
    </source>
</evidence>
<gene>
    <name evidence="6" type="ORF">OEG84_10700</name>
</gene>
<keyword evidence="7" id="KW-1185">Reference proteome</keyword>
<dbReference type="PANTHER" id="PTHR30579">
    <property type="entry name" value="TRANSCRIPTIONAL REGULATOR"/>
    <property type="match status" value="1"/>
</dbReference>